<feature type="region of interest" description="Disordered" evidence="4">
    <location>
        <begin position="52"/>
        <end position="75"/>
    </location>
</feature>
<keyword evidence="3" id="KW-0648">Protein biosynthesis</keyword>
<dbReference type="OrthoDB" id="21573at2759"/>
<dbReference type="RefSeq" id="XP_002543854.1">
    <property type="nucleotide sequence ID" value="XM_002543808.1"/>
</dbReference>
<dbReference type="GO" id="GO:0032790">
    <property type="term" value="P:ribosome disassembly"/>
    <property type="evidence" value="ECO:0007669"/>
    <property type="project" value="TreeGrafter"/>
</dbReference>
<accession>C4JQM6</accession>
<evidence type="ECO:0000256" key="1">
    <source>
        <dbReference type="ARBA" id="ARBA00005439"/>
    </source>
</evidence>
<dbReference type="GO" id="GO:0005739">
    <property type="term" value="C:mitochondrion"/>
    <property type="evidence" value="ECO:0007669"/>
    <property type="project" value="TreeGrafter"/>
</dbReference>
<dbReference type="InterPro" id="IPR036788">
    <property type="entry name" value="T_IF-3_C_sf"/>
</dbReference>
<evidence type="ECO:0000256" key="4">
    <source>
        <dbReference type="SAM" id="MobiDB-lite"/>
    </source>
</evidence>
<reference evidence="6" key="1">
    <citation type="journal article" date="2009" name="Genome Res.">
        <title>Comparative genomic analyses of the human fungal pathogens Coccidioides and their relatives.</title>
        <authorList>
            <person name="Sharpton T.J."/>
            <person name="Stajich J.E."/>
            <person name="Rounsley S.D."/>
            <person name="Gardner M.J."/>
            <person name="Wortman J.R."/>
            <person name="Jordar V.S."/>
            <person name="Maiti R."/>
            <person name="Kodira C.D."/>
            <person name="Neafsey D.E."/>
            <person name="Zeng Q."/>
            <person name="Hung C.-Y."/>
            <person name="McMahan C."/>
            <person name="Muszewska A."/>
            <person name="Grynberg M."/>
            <person name="Mandel M.A."/>
            <person name="Kellner E.M."/>
            <person name="Barker B.M."/>
            <person name="Galgiani J.N."/>
            <person name="Orbach M.J."/>
            <person name="Kirkland T.N."/>
            <person name="Cole G.T."/>
            <person name="Henn M.R."/>
            <person name="Birren B.W."/>
            <person name="Taylor J.W."/>
        </authorList>
    </citation>
    <scope>NUCLEOTIDE SEQUENCE [LARGE SCALE GENOMIC DNA]</scope>
    <source>
        <strain evidence="6">UAMH 1704</strain>
    </source>
</reference>
<dbReference type="PANTHER" id="PTHR10938:SF0">
    <property type="entry name" value="TRANSLATION INITIATION FACTOR IF-3, MITOCHONDRIAL"/>
    <property type="match status" value="1"/>
</dbReference>
<evidence type="ECO:0000256" key="2">
    <source>
        <dbReference type="ARBA" id="ARBA00022540"/>
    </source>
</evidence>
<dbReference type="OMA" id="GTQTKAM"/>
<comment type="similarity">
    <text evidence="1">Belongs to the IF-3 family.</text>
</comment>
<dbReference type="VEuPathDB" id="FungiDB:UREG_03371"/>
<keyword evidence="6" id="KW-1185">Reference proteome</keyword>
<dbReference type="HOGENOM" id="CLU_062478_1_0_1"/>
<evidence type="ECO:0000313" key="6">
    <source>
        <dbReference type="Proteomes" id="UP000002058"/>
    </source>
</evidence>
<dbReference type="STRING" id="336963.C4JQM6"/>
<name>C4JQM6_UNCRE</name>
<keyword evidence="2" id="KW-0396">Initiation factor</keyword>
<proteinExistence type="inferred from homology"/>
<dbReference type="AlphaFoldDB" id="C4JQM6"/>
<dbReference type="GO" id="GO:0043022">
    <property type="term" value="F:ribosome binding"/>
    <property type="evidence" value="ECO:0007669"/>
    <property type="project" value="TreeGrafter"/>
</dbReference>
<dbReference type="EMBL" id="CH476616">
    <property type="protein sequence ID" value="EEP78525.1"/>
    <property type="molecule type" value="Genomic_DNA"/>
</dbReference>
<dbReference type="InParanoid" id="C4JQM6"/>
<dbReference type="eggNOG" id="ENOG502QWD8">
    <property type="taxonomic scope" value="Eukaryota"/>
</dbReference>
<sequence>MSHTRPVFSAAQALRSAFLPPVQVHARRPAIGSLNIYRPKGRNISYRPRFDHFNTEPPENAPRLSVATTPSPNAPADSAIRYPIIQTMNEDGTLNPPTPLRQALRNVNQLDESLILLQHPTDDYPAICKVFSKKTLRQQQYARTRTAKLKLAKQVELNWAIDPHDLSKRLDQVESFLAKGKKTELVLTPKRRARRATPAEGEKVLAIISEWIEKVGVIQNKPKQGEFLGYMQYFFEGKK</sequence>
<evidence type="ECO:0000313" key="5">
    <source>
        <dbReference type="EMBL" id="EEP78525.1"/>
    </source>
</evidence>
<evidence type="ECO:0008006" key="7">
    <source>
        <dbReference type="Google" id="ProtNLM"/>
    </source>
</evidence>
<organism evidence="5 6">
    <name type="scientific">Uncinocarpus reesii (strain UAMH 1704)</name>
    <dbReference type="NCBI Taxonomy" id="336963"/>
    <lineage>
        <taxon>Eukaryota</taxon>
        <taxon>Fungi</taxon>
        <taxon>Dikarya</taxon>
        <taxon>Ascomycota</taxon>
        <taxon>Pezizomycotina</taxon>
        <taxon>Eurotiomycetes</taxon>
        <taxon>Eurotiomycetidae</taxon>
        <taxon>Onygenales</taxon>
        <taxon>Onygenaceae</taxon>
        <taxon>Uncinocarpus</taxon>
    </lineage>
</organism>
<gene>
    <name evidence="5" type="ORF">UREG_03371</name>
</gene>
<protein>
    <recommendedName>
        <fullName evidence="7">Translation initiation factor 3 N-terminal domain-containing protein</fullName>
    </recommendedName>
</protein>
<dbReference type="Proteomes" id="UP000002058">
    <property type="component" value="Unassembled WGS sequence"/>
</dbReference>
<dbReference type="Gene3D" id="3.30.110.10">
    <property type="entry name" value="Translation initiation factor 3 (IF-3), C-terminal domain"/>
    <property type="match status" value="1"/>
</dbReference>
<dbReference type="KEGG" id="ure:UREG_03371"/>
<dbReference type="GO" id="GO:0070124">
    <property type="term" value="P:mitochondrial translational initiation"/>
    <property type="evidence" value="ECO:0007669"/>
    <property type="project" value="TreeGrafter"/>
</dbReference>
<dbReference type="GeneID" id="8440210"/>
<dbReference type="GO" id="GO:0003743">
    <property type="term" value="F:translation initiation factor activity"/>
    <property type="evidence" value="ECO:0007669"/>
    <property type="project" value="UniProtKB-KW"/>
</dbReference>
<dbReference type="PANTHER" id="PTHR10938">
    <property type="entry name" value="TRANSLATION INITIATION FACTOR IF-3"/>
    <property type="match status" value="1"/>
</dbReference>
<dbReference type="InterPro" id="IPR001288">
    <property type="entry name" value="Translation_initiation_fac_3"/>
</dbReference>
<dbReference type="SUPFAM" id="SSF55200">
    <property type="entry name" value="Translation initiation factor IF3, C-terminal domain"/>
    <property type="match status" value="1"/>
</dbReference>
<evidence type="ECO:0000256" key="3">
    <source>
        <dbReference type="ARBA" id="ARBA00022917"/>
    </source>
</evidence>